<sequence length="185" mass="20446">MIACYLVPILIVFFQYNENTSSVSRLICDDSCKYYILFFMGLMGVATIGYEIDRGDPISMGSIAVILAGIYGLVSIDESNPIHYVFAGGVFLAILSFMCRHAHDGVLWASFVLQSMLGGVLLFSIHENIFFMEVAYIANFAACYLYLHFYEEGKENRAGSNVAHVAYDAQTVVQAISADATAEIR</sequence>
<reference evidence="2" key="1">
    <citation type="journal article" date="2020" name="Nature">
        <title>Giant virus diversity and host interactions through global metagenomics.</title>
        <authorList>
            <person name="Schulz F."/>
            <person name="Roux S."/>
            <person name="Paez-Espino D."/>
            <person name="Jungbluth S."/>
            <person name="Walsh D.A."/>
            <person name="Denef V.J."/>
            <person name="McMahon K.D."/>
            <person name="Konstantinidis K.T."/>
            <person name="Eloe-Fadrosh E.A."/>
            <person name="Kyrpides N.C."/>
            <person name="Woyke T."/>
        </authorList>
    </citation>
    <scope>NUCLEOTIDE SEQUENCE</scope>
    <source>
        <strain evidence="2">GVMAG-M-3300023174-92</strain>
    </source>
</reference>
<protein>
    <submittedName>
        <fullName evidence="2">Uncharacterized protein</fullName>
    </submittedName>
</protein>
<feature type="transmembrane region" description="Helical" evidence="1">
    <location>
        <begin position="35"/>
        <end position="52"/>
    </location>
</feature>
<name>A0A6C0E230_9ZZZZ</name>
<feature type="transmembrane region" description="Helical" evidence="1">
    <location>
        <begin position="129"/>
        <end position="147"/>
    </location>
</feature>
<keyword evidence="1" id="KW-1133">Transmembrane helix</keyword>
<evidence type="ECO:0000256" key="1">
    <source>
        <dbReference type="SAM" id="Phobius"/>
    </source>
</evidence>
<keyword evidence="1" id="KW-0812">Transmembrane</keyword>
<evidence type="ECO:0000313" key="2">
    <source>
        <dbReference type="EMBL" id="QHT21465.1"/>
    </source>
</evidence>
<dbReference type="AlphaFoldDB" id="A0A6C0E230"/>
<feature type="transmembrane region" description="Helical" evidence="1">
    <location>
        <begin position="106"/>
        <end position="123"/>
    </location>
</feature>
<dbReference type="EMBL" id="MN739692">
    <property type="protein sequence ID" value="QHT21465.1"/>
    <property type="molecule type" value="Genomic_DNA"/>
</dbReference>
<feature type="transmembrane region" description="Helical" evidence="1">
    <location>
        <begin position="82"/>
        <end position="99"/>
    </location>
</feature>
<proteinExistence type="predicted"/>
<accession>A0A6C0E230</accession>
<keyword evidence="1" id="KW-0472">Membrane</keyword>
<organism evidence="2">
    <name type="scientific">viral metagenome</name>
    <dbReference type="NCBI Taxonomy" id="1070528"/>
    <lineage>
        <taxon>unclassified sequences</taxon>
        <taxon>metagenomes</taxon>
        <taxon>organismal metagenomes</taxon>
    </lineage>
</organism>